<feature type="transmembrane region" description="Helical" evidence="6">
    <location>
        <begin position="36"/>
        <end position="59"/>
    </location>
</feature>
<feature type="non-terminal residue" evidence="8">
    <location>
        <position position="1"/>
    </location>
</feature>
<comment type="subcellular location">
    <subcellularLocation>
        <location evidence="1">Cell membrane</location>
        <topology evidence="1">Multi-pass membrane protein</topology>
    </subcellularLocation>
</comment>
<sequence>LSNELNKQGKPAFEVHMWEKLSPFYNIARMIDIMTFFVKLMLIAIVLISIMNVMVMAVYERVREIGTIAAIGTLPGKIVAMFLIEGFSLGLFGAVVGDILGVAVISILSMAKLTFNFGRQKGLLLSPGINPQDILVISIIVITISVMASLQPAYKASRMNPIDALRHV</sequence>
<keyword evidence="5 6" id="KW-0472">Membrane</keyword>
<dbReference type="PANTHER" id="PTHR30489:SF0">
    <property type="entry name" value="LIPOPROTEIN-RELEASING SYSTEM TRANSMEMBRANE PROTEIN LOLE"/>
    <property type="match status" value="1"/>
</dbReference>
<evidence type="ECO:0000259" key="7">
    <source>
        <dbReference type="Pfam" id="PF02687"/>
    </source>
</evidence>
<dbReference type="PANTHER" id="PTHR30489">
    <property type="entry name" value="LIPOPROTEIN-RELEASING SYSTEM TRANSMEMBRANE PROTEIN LOLE"/>
    <property type="match status" value="1"/>
</dbReference>
<evidence type="ECO:0000256" key="3">
    <source>
        <dbReference type="ARBA" id="ARBA00022692"/>
    </source>
</evidence>
<evidence type="ECO:0000256" key="6">
    <source>
        <dbReference type="SAM" id="Phobius"/>
    </source>
</evidence>
<organism evidence="8">
    <name type="scientific">marine sediment metagenome</name>
    <dbReference type="NCBI Taxonomy" id="412755"/>
    <lineage>
        <taxon>unclassified sequences</taxon>
        <taxon>metagenomes</taxon>
        <taxon>ecological metagenomes</taxon>
    </lineage>
</organism>
<dbReference type="EMBL" id="BARW01018412">
    <property type="protein sequence ID" value="GAI98670.1"/>
    <property type="molecule type" value="Genomic_DNA"/>
</dbReference>
<feature type="transmembrane region" description="Helical" evidence="6">
    <location>
        <begin position="91"/>
        <end position="111"/>
    </location>
</feature>
<dbReference type="GO" id="GO:0098797">
    <property type="term" value="C:plasma membrane protein complex"/>
    <property type="evidence" value="ECO:0007669"/>
    <property type="project" value="TreeGrafter"/>
</dbReference>
<dbReference type="GO" id="GO:0044874">
    <property type="term" value="P:lipoprotein localization to outer membrane"/>
    <property type="evidence" value="ECO:0007669"/>
    <property type="project" value="TreeGrafter"/>
</dbReference>
<dbReference type="InterPro" id="IPR003838">
    <property type="entry name" value="ABC3_permease_C"/>
</dbReference>
<keyword evidence="2" id="KW-1003">Cell membrane</keyword>
<keyword evidence="3 6" id="KW-0812">Transmembrane</keyword>
<keyword evidence="4 6" id="KW-1133">Transmembrane helix</keyword>
<reference evidence="8" key="1">
    <citation type="journal article" date="2014" name="Front. Microbiol.">
        <title>High frequency of phylogenetically diverse reductive dehalogenase-homologous genes in deep subseafloor sedimentary metagenomes.</title>
        <authorList>
            <person name="Kawai M."/>
            <person name="Futagami T."/>
            <person name="Toyoda A."/>
            <person name="Takaki Y."/>
            <person name="Nishi S."/>
            <person name="Hori S."/>
            <person name="Arai W."/>
            <person name="Tsubouchi T."/>
            <person name="Morono Y."/>
            <person name="Uchiyama I."/>
            <person name="Ito T."/>
            <person name="Fujiyama A."/>
            <person name="Inagaki F."/>
            <person name="Takami H."/>
        </authorList>
    </citation>
    <scope>NUCLEOTIDE SEQUENCE</scope>
    <source>
        <strain evidence="8">Expedition CK06-06</strain>
    </source>
</reference>
<dbReference type="InterPro" id="IPR051447">
    <property type="entry name" value="Lipoprotein-release_system"/>
</dbReference>
<comment type="caution">
    <text evidence="8">The sequence shown here is derived from an EMBL/GenBank/DDBJ whole genome shotgun (WGS) entry which is preliminary data.</text>
</comment>
<gene>
    <name evidence="8" type="ORF">S12H4_31527</name>
</gene>
<accession>X1UFM9</accession>
<protein>
    <recommendedName>
        <fullName evidence="7">ABC3 transporter permease C-terminal domain-containing protein</fullName>
    </recommendedName>
</protein>
<feature type="transmembrane region" description="Helical" evidence="6">
    <location>
        <begin position="65"/>
        <end position="84"/>
    </location>
</feature>
<evidence type="ECO:0000313" key="8">
    <source>
        <dbReference type="EMBL" id="GAI98670.1"/>
    </source>
</evidence>
<evidence type="ECO:0000256" key="5">
    <source>
        <dbReference type="ARBA" id="ARBA00023136"/>
    </source>
</evidence>
<evidence type="ECO:0000256" key="4">
    <source>
        <dbReference type="ARBA" id="ARBA00022989"/>
    </source>
</evidence>
<dbReference type="Pfam" id="PF02687">
    <property type="entry name" value="FtsX"/>
    <property type="match status" value="1"/>
</dbReference>
<evidence type="ECO:0000256" key="2">
    <source>
        <dbReference type="ARBA" id="ARBA00022475"/>
    </source>
</evidence>
<feature type="transmembrane region" description="Helical" evidence="6">
    <location>
        <begin position="131"/>
        <end position="150"/>
    </location>
</feature>
<name>X1UFM9_9ZZZZ</name>
<evidence type="ECO:0000256" key="1">
    <source>
        <dbReference type="ARBA" id="ARBA00004651"/>
    </source>
</evidence>
<dbReference type="AlphaFoldDB" id="X1UFM9"/>
<feature type="domain" description="ABC3 transporter permease C-terminal" evidence="7">
    <location>
        <begin position="38"/>
        <end position="161"/>
    </location>
</feature>
<proteinExistence type="predicted"/>